<dbReference type="Pfam" id="PF04397">
    <property type="entry name" value="LytTR"/>
    <property type="match status" value="1"/>
</dbReference>
<feature type="domain" description="Response regulatory" evidence="2">
    <location>
        <begin position="3"/>
        <end position="116"/>
    </location>
</feature>
<keyword evidence="1" id="KW-0597">Phosphoprotein</keyword>
<evidence type="ECO:0000313" key="4">
    <source>
        <dbReference type="EMBL" id="GGC35394.1"/>
    </source>
</evidence>
<keyword evidence="4" id="KW-0238">DNA-binding</keyword>
<dbReference type="InterPro" id="IPR046947">
    <property type="entry name" value="LytR-like"/>
</dbReference>
<sequence length="251" mass="28534">MIRTILIDDEQRNIENLQGLLQEYCPAVQVIATAMDVDEAVGKIRDLQPDLLLLDIHMPGKNGFEVLKALPDQSVEVIFVTAFDQYAIQAIKFSAIDYLLKPVDIDDLKTAIAKVETKIGNRSNPQVANLLEMLKHQGTKEEHRLALSSLKETRFVRPADIIRCESSNAYTSFFLVTGESVVVSRPIFEYSELLADYGFIRCHQSHLINRKYIKSLLKEDSGYLLLEDDSKIPISRNKKETVLNKLLTHFK</sequence>
<feature type="domain" description="HTH LytTR-type" evidence="3">
    <location>
        <begin position="145"/>
        <end position="249"/>
    </location>
</feature>
<reference evidence="5" key="1">
    <citation type="journal article" date="2019" name="Int. J. Syst. Evol. Microbiol.">
        <title>The Global Catalogue of Microorganisms (GCM) 10K type strain sequencing project: providing services to taxonomists for standard genome sequencing and annotation.</title>
        <authorList>
            <consortium name="The Broad Institute Genomics Platform"/>
            <consortium name="The Broad Institute Genome Sequencing Center for Infectious Disease"/>
            <person name="Wu L."/>
            <person name="Ma J."/>
        </authorList>
    </citation>
    <scope>NUCLEOTIDE SEQUENCE [LARGE SCALE GENOMIC DNA]</scope>
    <source>
        <strain evidence="5">CGMCC 1.15342</strain>
    </source>
</reference>
<dbReference type="Pfam" id="PF00072">
    <property type="entry name" value="Response_reg"/>
    <property type="match status" value="1"/>
</dbReference>
<comment type="caution">
    <text evidence="4">The sequence shown here is derived from an EMBL/GenBank/DDBJ whole genome shotgun (WGS) entry which is preliminary data.</text>
</comment>
<dbReference type="InterPro" id="IPR001789">
    <property type="entry name" value="Sig_transdc_resp-reg_receiver"/>
</dbReference>
<dbReference type="SMART" id="SM00850">
    <property type="entry name" value="LytTR"/>
    <property type="match status" value="1"/>
</dbReference>
<name>A0ABQ1M6T7_9SPHI</name>
<dbReference type="SMART" id="SM00448">
    <property type="entry name" value="REC"/>
    <property type="match status" value="1"/>
</dbReference>
<dbReference type="Gene3D" id="3.40.50.2300">
    <property type="match status" value="1"/>
</dbReference>
<organism evidence="4 5">
    <name type="scientific">Parapedobacter defluvii</name>
    <dbReference type="NCBI Taxonomy" id="2045106"/>
    <lineage>
        <taxon>Bacteria</taxon>
        <taxon>Pseudomonadati</taxon>
        <taxon>Bacteroidota</taxon>
        <taxon>Sphingobacteriia</taxon>
        <taxon>Sphingobacteriales</taxon>
        <taxon>Sphingobacteriaceae</taxon>
        <taxon>Parapedobacter</taxon>
    </lineage>
</organism>
<gene>
    <name evidence="4" type="primary">algR</name>
    <name evidence="4" type="ORF">GCM10011386_29420</name>
</gene>
<dbReference type="PANTHER" id="PTHR37299">
    <property type="entry name" value="TRANSCRIPTIONAL REGULATOR-RELATED"/>
    <property type="match status" value="1"/>
</dbReference>
<dbReference type="PROSITE" id="PS50930">
    <property type="entry name" value="HTH_LYTTR"/>
    <property type="match status" value="1"/>
</dbReference>
<evidence type="ECO:0000313" key="5">
    <source>
        <dbReference type="Proteomes" id="UP000597338"/>
    </source>
</evidence>
<dbReference type="PROSITE" id="PS50110">
    <property type="entry name" value="RESPONSE_REGULATORY"/>
    <property type="match status" value="1"/>
</dbReference>
<dbReference type="InterPro" id="IPR007492">
    <property type="entry name" value="LytTR_DNA-bd_dom"/>
</dbReference>
<evidence type="ECO:0000259" key="2">
    <source>
        <dbReference type="PROSITE" id="PS50110"/>
    </source>
</evidence>
<proteinExistence type="predicted"/>
<dbReference type="InterPro" id="IPR011006">
    <property type="entry name" value="CheY-like_superfamily"/>
</dbReference>
<dbReference type="Gene3D" id="2.40.50.1020">
    <property type="entry name" value="LytTr DNA-binding domain"/>
    <property type="match status" value="1"/>
</dbReference>
<keyword evidence="5" id="KW-1185">Reference proteome</keyword>
<protein>
    <submittedName>
        <fullName evidence="4">DNA-binding response regulator</fullName>
    </submittedName>
</protein>
<evidence type="ECO:0000259" key="3">
    <source>
        <dbReference type="PROSITE" id="PS50930"/>
    </source>
</evidence>
<evidence type="ECO:0000256" key="1">
    <source>
        <dbReference type="PROSITE-ProRule" id="PRU00169"/>
    </source>
</evidence>
<feature type="modified residue" description="4-aspartylphosphate" evidence="1">
    <location>
        <position position="55"/>
    </location>
</feature>
<dbReference type="SUPFAM" id="SSF52172">
    <property type="entry name" value="CheY-like"/>
    <property type="match status" value="1"/>
</dbReference>
<dbReference type="RefSeq" id="WP_188752012.1">
    <property type="nucleotide sequence ID" value="NZ_BMIK01000010.1"/>
</dbReference>
<dbReference type="GO" id="GO:0003677">
    <property type="term" value="F:DNA binding"/>
    <property type="evidence" value="ECO:0007669"/>
    <property type="project" value="UniProtKB-KW"/>
</dbReference>
<dbReference type="EMBL" id="BMIK01000010">
    <property type="protein sequence ID" value="GGC35394.1"/>
    <property type="molecule type" value="Genomic_DNA"/>
</dbReference>
<dbReference type="PANTHER" id="PTHR37299:SF1">
    <property type="entry name" value="STAGE 0 SPORULATION PROTEIN A HOMOLOG"/>
    <property type="match status" value="1"/>
</dbReference>
<dbReference type="Proteomes" id="UP000597338">
    <property type="component" value="Unassembled WGS sequence"/>
</dbReference>
<accession>A0ABQ1M6T7</accession>